<dbReference type="EMBL" id="BTGB01000004">
    <property type="protein sequence ID" value="GMM46624.1"/>
    <property type="molecule type" value="Genomic_DNA"/>
</dbReference>
<gene>
    <name evidence="1" type="ORF">DAPK24_031990</name>
</gene>
<reference evidence="1 2" key="1">
    <citation type="journal article" date="2023" name="Elife">
        <title>Identification of key yeast species and microbe-microbe interactions impacting larval growth of Drosophila in the wild.</title>
        <authorList>
            <person name="Mure A."/>
            <person name="Sugiura Y."/>
            <person name="Maeda R."/>
            <person name="Honda K."/>
            <person name="Sakurai N."/>
            <person name="Takahashi Y."/>
            <person name="Watada M."/>
            <person name="Katoh T."/>
            <person name="Gotoh A."/>
            <person name="Gotoh Y."/>
            <person name="Taniguchi I."/>
            <person name="Nakamura K."/>
            <person name="Hayashi T."/>
            <person name="Katayama T."/>
            <person name="Uemura T."/>
            <person name="Hattori Y."/>
        </authorList>
    </citation>
    <scope>NUCLEOTIDE SEQUENCE [LARGE SCALE GENOMIC DNA]</scope>
    <source>
        <strain evidence="1 2">PK-24</strain>
    </source>
</reference>
<dbReference type="Pfam" id="PF07189">
    <property type="entry name" value="SF3b10"/>
    <property type="match status" value="1"/>
</dbReference>
<comment type="caution">
    <text evidence="1">The sequence shown here is derived from an EMBL/GenBank/DDBJ whole genome shotgun (WGS) entry which is preliminary data.</text>
</comment>
<dbReference type="InterPro" id="IPR009846">
    <property type="entry name" value="SF3b5/RDS3-10"/>
</dbReference>
<proteinExistence type="predicted"/>
<evidence type="ECO:0000313" key="2">
    <source>
        <dbReference type="Proteomes" id="UP001378960"/>
    </source>
</evidence>
<keyword evidence="2" id="KW-1185">Reference proteome</keyword>
<sequence>MQSGNNSREKQVYNNLKNKYIGIGDADTKRGEFLSNIKKDTYFSLISYDSINTHLSIGLNKPKQLIQNDIIDKIRKC</sequence>
<name>A0AAV5R7M2_PICKL</name>
<organism evidence="1 2">
    <name type="scientific">Pichia kluyveri</name>
    <name type="common">Yeast</name>
    <dbReference type="NCBI Taxonomy" id="36015"/>
    <lineage>
        <taxon>Eukaryota</taxon>
        <taxon>Fungi</taxon>
        <taxon>Dikarya</taxon>
        <taxon>Ascomycota</taxon>
        <taxon>Saccharomycotina</taxon>
        <taxon>Pichiomycetes</taxon>
        <taxon>Pichiales</taxon>
        <taxon>Pichiaceae</taxon>
        <taxon>Pichia</taxon>
    </lineage>
</organism>
<dbReference type="AlphaFoldDB" id="A0AAV5R7M2"/>
<evidence type="ECO:0000313" key="1">
    <source>
        <dbReference type="EMBL" id="GMM46624.1"/>
    </source>
</evidence>
<protein>
    <submittedName>
        <fullName evidence="1">Uncharacterized protein</fullName>
    </submittedName>
</protein>
<dbReference type="Proteomes" id="UP001378960">
    <property type="component" value="Unassembled WGS sequence"/>
</dbReference>
<accession>A0AAV5R7M2</accession>